<dbReference type="AlphaFoldDB" id="A0A0B6ZI24"/>
<protein>
    <submittedName>
        <fullName evidence="1">Uncharacterized protein</fullName>
    </submittedName>
</protein>
<organism evidence="1">
    <name type="scientific">Arion vulgaris</name>
    <dbReference type="NCBI Taxonomy" id="1028688"/>
    <lineage>
        <taxon>Eukaryota</taxon>
        <taxon>Metazoa</taxon>
        <taxon>Spiralia</taxon>
        <taxon>Lophotrochozoa</taxon>
        <taxon>Mollusca</taxon>
        <taxon>Gastropoda</taxon>
        <taxon>Heterobranchia</taxon>
        <taxon>Euthyneura</taxon>
        <taxon>Panpulmonata</taxon>
        <taxon>Eupulmonata</taxon>
        <taxon>Stylommatophora</taxon>
        <taxon>Helicina</taxon>
        <taxon>Arionoidea</taxon>
        <taxon>Arionidae</taxon>
        <taxon>Arion</taxon>
    </lineage>
</organism>
<feature type="non-terminal residue" evidence="1">
    <location>
        <position position="1"/>
    </location>
</feature>
<sequence length="172" mass="19231">DQGNTNVLGNQEVSTLHPDGNYTLCPALNVSKENIIISSSKQLSKKVPNILKRATQTKTPRKTLSCEAAADSRATTNKQFLISETAKNQQFSEQINMIEPNNILSILTKFAQKSSVMCKICFSPLYSWSELVTHTWNCHRQLQSLSNKCENTFKPKSALKLHKKRMCTAISG</sequence>
<reference evidence="1" key="1">
    <citation type="submission" date="2014-12" db="EMBL/GenBank/DDBJ databases">
        <title>Insight into the proteome of Arion vulgaris.</title>
        <authorList>
            <person name="Aradska J."/>
            <person name="Bulat T."/>
            <person name="Smidak R."/>
            <person name="Sarate P."/>
            <person name="Gangsoo J."/>
            <person name="Sialana F."/>
            <person name="Bilban M."/>
            <person name="Lubec G."/>
        </authorList>
    </citation>
    <scope>NUCLEOTIDE SEQUENCE</scope>
    <source>
        <tissue evidence="1">Skin</tissue>
    </source>
</reference>
<dbReference type="EMBL" id="HACG01021414">
    <property type="protein sequence ID" value="CEK68279.1"/>
    <property type="molecule type" value="Transcribed_RNA"/>
</dbReference>
<proteinExistence type="predicted"/>
<name>A0A0B6ZI24_9EUPU</name>
<accession>A0A0B6ZI24</accession>
<evidence type="ECO:0000313" key="1">
    <source>
        <dbReference type="EMBL" id="CEK68279.1"/>
    </source>
</evidence>
<feature type="non-terminal residue" evidence="1">
    <location>
        <position position="172"/>
    </location>
</feature>
<gene>
    <name evidence="1" type="primary">ORF65750</name>
</gene>